<keyword evidence="2" id="KW-1185">Reference proteome</keyword>
<dbReference type="InterPro" id="IPR053463">
    <property type="entry name" value="Brz_Regulator"/>
</dbReference>
<dbReference type="EMBL" id="AOIA01000114">
    <property type="protein sequence ID" value="ELY58510.1"/>
    <property type="molecule type" value="Genomic_DNA"/>
</dbReference>
<dbReference type="STRING" id="1227498.C492_11865"/>
<evidence type="ECO:0000313" key="1">
    <source>
        <dbReference type="EMBL" id="ELY58510.1"/>
    </source>
</evidence>
<dbReference type="OrthoDB" id="201158at2157"/>
<reference evidence="1 2" key="1">
    <citation type="journal article" date="2014" name="PLoS Genet.">
        <title>Phylogenetically driven sequencing of extremely halophilic archaea reveals strategies for static and dynamic osmo-response.</title>
        <authorList>
            <person name="Becker E.A."/>
            <person name="Seitzer P.M."/>
            <person name="Tritt A."/>
            <person name="Larsen D."/>
            <person name="Krusor M."/>
            <person name="Yao A.I."/>
            <person name="Wu D."/>
            <person name="Madern D."/>
            <person name="Eisen J.A."/>
            <person name="Darling A.E."/>
            <person name="Facciotti M.T."/>
        </authorList>
    </citation>
    <scope>NUCLEOTIDE SEQUENCE [LARGE SCALE GENOMIC DNA]</scope>
    <source>
        <strain evidence="1 2">DSM 18795</strain>
    </source>
</reference>
<dbReference type="Proteomes" id="UP000011531">
    <property type="component" value="Unassembled WGS sequence"/>
</dbReference>
<accession>L9X9Z1</accession>
<protein>
    <submittedName>
        <fullName evidence="1">Uncharacterized protein</fullName>
    </submittedName>
</protein>
<proteinExistence type="predicted"/>
<dbReference type="AlphaFoldDB" id="L9X9Z1"/>
<gene>
    <name evidence="1" type="ORF">C492_11865</name>
</gene>
<evidence type="ECO:0000313" key="2">
    <source>
        <dbReference type="Proteomes" id="UP000011531"/>
    </source>
</evidence>
<dbReference type="Pfam" id="PF23454">
    <property type="entry name" value="Zn_ribbon_Brz"/>
    <property type="match status" value="1"/>
</dbReference>
<sequence length="64" mass="6865">MRSAPAPTDPDPVAEVACPECDAPVAVSVPDREAEPTVRPYVAAFGDHSVARCSAGHEFWVYYC</sequence>
<comment type="caution">
    <text evidence="1">The sequence shown here is derived from an EMBL/GenBank/DDBJ whole genome shotgun (WGS) entry which is preliminary data.</text>
</comment>
<organism evidence="1 2">
    <name type="scientific">Natronococcus jeotgali DSM 18795</name>
    <dbReference type="NCBI Taxonomy" id="1227498"/>
    <lineage>
        <taxon>Archaea</taxon>
        <taxon>Methanobacteriati</taxon>
        <taxon>Methanobacteriota</taxon>
        <taxon>Stenosarchaea group</taxon>
        <taxon>Halobacteria</taxon>
        <taxon>Halobacteriales</taxon>
        <taxon>Natrialbaceae</taxon>
        <taxon>Natronococcus</taxon>
    </lineage>
</organism>
<dbReference type="RefSeq" id="WP_008423659.1">
    <property type="nucleotide sequence ID" value="NZ_AOIA01000114.1"/>
</dbReference>
<name>L9X9Z1_9EURY</name>